<reference evidence="2 3" key="1">
    <citation type="submission" date="2018-06" db="EMBL/GenBank/DDBJ databases">
        <authorList>
            <consortium name="Pathogen Informatics"/>
            <person name="Doyle S."/>
        </authorList>
    </citation>
    <scope>NUCLEOTIDE SEQUENCE [LARGE SCALE GENOMIC DNA]</scope>
    <source>
        <strain evidence="2 3">NCTC11166</strain>
    </source>
</reference>
<dbReference type="Proteomes" id="UP000251186">
    <property type="component" value="Unassembled WGS sequence"/>
</dbReference>
<protein>
    <recommendedName>
        <fullName evidence="4">SRPBCC family protein</fullName>
    </recommendedName>
</protein>
<sequence length="338" mass="37524">MVDDNVTTQKRRLHKRLLSGFGLALAIALSAFLLLSASKSGSIWFASIWFLALLPAVLCALICYIGDPDRTRTTSFYWLVPCLMGVVVCLASYFVLQEGVICIVMLSPVWLVSGWAGAFIMRSQRHRRGKTLQSSFLIIPLAAAMVEAQLPTPHEAVAVSRAVIVRAAPEDIWPYAVASHDIRADEGRWTISHDVIGIPRPTESRVVGSGVGAVRTAYWGDHVNFEERIVAWAPGRKLGWHFNFTNSSVQDYTDKHISPDGEFLAIKSGDYVLRRISPHQTELTLTTRYVAKTHVNPYARLWGELMMGDIHDNVLSIIKARAERDAALKLEWDGVAAS</sequence>
<feature type="transmembrane region" description="Helical" evidence="1">
    <location>
        <begin position="17"/>
        <end position="37"/>
    </location>
</feature>
<name>A0A2X1CTR5_BREVE</name>
<organism evidence="2 3">
    <name type="scientific">Brevundimonas vesicularis</name>
    <name type="common">Pseudomonas vesicularis</name>
    <dbReference type="NCBI Taxonomy" id="41276"/>
    <lineage>
        <taxon>Bacteria</taxon>
        <taxon>Pseudomonadati</taxon>
        <taxon>Pseudomonadota</taxon>
        <taxon>Alphaproteobacteria</taxon>
        <taxon>Caulobacterales</taxon>
        <taxon>Caulobacteraceae</taxon>
        <taxon>Brevundimonas</taxon>
    </lineage>
</organism>
<gene>
    <name evidence="2" type="ORF">NCTC11166_00165</name>
</gene>
<evidence type="ECO:0000313" key="3">
    <source>
        <dbReference type="Proteomes" id="UP000251186"/>
    </source>
</evidence>
<feature type="transmembrane region" description="Helical" evidence="1">
    <location>
        <begin position="76"/>
        <end position="95"/>
    </location>
</feature>
<accession>A0A2X1CTR5</accession>
<evidence type="ECO:0000256" key="1">
    <source>
        <dbReference type="SAM" id="Phobius"/>
    </source>
</evidence>
<keyword evidence="1" id="KW-0472">Membrane</keyword>
<evidence type="ECO:0008006" key="4">
    <source>
        <dbReference type="Google" id="ProtNLM"/>
    </source>
</evidence>
<dbReference type="SUPFAM" id="SSF55961">
    <property type="entry name" value="Bet v1-like"/>
    <property type="match status" value="1"/>
</dbReference>
<dbReference type="AlphaFoldDB" id="A0A2X1CTR5"/>
<proteinExistence type="predicted"/>
<evidence type="ECO:0000313" key="2">
    <source>
        <dbReference type="EMBL" id="SPU51855.1"/>
    </source>
</evidence>
<keyword evidence="1" id="KW-0812">Transmembrane</keyword>
<feature type="transmembrane region" description="Helical" evidence="1">
    <location>
        <begin position="43"/>
        <end position="64"/>
    </location>
</feature>
<dbReference type="EMBL" id="UAQP01000005">
    <property type="protein sequence ID" value="SPU51855.1"/>
    <property type="molecule type" value="Genomic_DNA"/>
</dbReference>
<dbReference type="RefSeq" id="WP_220116408.1">
    <property type="nucleotide sequence ID" value="NZ_UAQP01000005.1"/>
</dbReference>
<keyword evidence="1" id="KW-1133">Transmembrane helix</keyword>
<feature type="transmembrane region" description="Helical" evidence="1">
    <location>
        <begin position="101"/>
        <end position="121"/>
    </location>
</feature>